<proteinExistence type="inferred from homology"/>
<dbReference type="GO" id="GO:0016020">
    <property type="term" value="C:membrane"/>
    <property type="evidence" value="ECO:0007669"/>
    <property type="project" value="UniProtKB-SubCell"/>
</dbReference>
<feature type="domain" description="Cytochrome C biogenesis protein transmembrane" evidence="7">
    <location>
        <begin position="18"/>
        <end position="194"/>
    </location>
</feature>
<evidence type="ECO:0000256" key="6">
    <source>
        <dbReference type="SAM" id="Phobius"/>
    </source>
</evidence>
<dbReference type="EMBL" id="MEUM01000075">
    <property type="protein sequence ID" value="OGC42250.1"/>
    <property type="molecule type" value="Genomic_DNA"/>
</dbReference>
<evidence type="ECO:0000259" key="7">
    <source>
        <dbReference type="Pfam" id="PF02683"/>
    </source>
</evidence>
<feature type="transmembrane region" description="Helical" evidence="6">
    <location>
        <begin position="60"/>
        <end position="83"/>
    </location>
</feature>
<evidence type="ECO:0000256" key="1">
    <source>
        <dbReference type="ARBA" id="ARBA00004141"/>
    </source>
</evidence>
<dbReference type="AlphaFoldDB" id="A0A1F4UBM6"/>
<dbReference type="Proteomes" id="UP000177025">
    <property type="component" value="Unassembled WGS sequence"/>
</dbReference>
<dbReference type="InterPro" id="IPR003834">
    <property type="entry name" value="Cyt_c_assmbl_TM_dom"/>
</dbReference>
<organism evidence="8 9">
    <name type="scientific">candidate division WOR-3 bacterium RBG_13_43_14</name>
    <dbReference type="NCBI Taxonomy" id="1802590"/>
    <lineage>
        <taxon>Bacteria</taxon>
        <taxon>Bacteria division WOR-3</taxon>
    </lineage>
</organism>
<accession>A0A1F4UBM6</accession>
<dbReference type="InterPro" id="IPR051790">
    <property type="entry name" value="Cytochrome_c-biogenesis_DsbD"/>
</dbReference>
<keyword evidence="3 6" id="KW-0812">Transmembrane</keyword>
<comment type="similarity">
    <text evidence="2">Belongs to the DsbD family.</text>
</comment>
<evidence type="ECO:0000256" key="4">
    <source>
        <dbReference type="ARBA" id="ARBA00022989"/>
    </source>
</evidence>
<feature type="transmembrane region" description="Helical" evidence="6">
    <location>
        <begin position="209"/>
        <end position="228"/>
    </location>
</feature>
<reference evidence="8 9" key="1">
    <citation type="journal article" date="2016" name="Nat. Commun.">
        <title>Thousands of microbial genomes shed light on interconnected biogeochemical processes in an aquifer system.</title>
        <authorList>
            <person name="Anantharaman K."/>
            <person name="Brown C.T."/>
            <person name="Hug L.A."/>
            <person name="Sharon I."/>
            <person name="Castelle C.J."/>
            <person name="Probst A.J."/>
            <person name="Thomas B.C."/>
            <person name="Singh A."/>
            <person name="Wilkins M.J."/>
            <person name="Karaoz U."/>
            <person name="Brodie E.L."/>
            <person name="Williams K.H."/>
            <person name="Hubbard S.S."/>
            <person name="Banfield J.F."/>
        </authorList>
    </citation>
    <scope>NUCLEOTIDE SEQUENCE [LARGE SCALE GENOMIC DNA]</scope>
</reference>
<protein>
    <recommendedName>
        <fullName evidence="7">Cytochrome C biogenesis protein transmembrane domain-containing protein</fullName>
    </recommendedName>
</protein>
<name>A0A1F4UBM6_UNCW3</name>
<dbReference type="PANTHER" id="PTHR31272:SF6">
    <property type="entry name" value="CYTOCHROME C-TYPE BIOGENESIS CCDA-LIKE CHLOROPLASTIC PROTEIN"/>
    <property type="match status" value="1"/>
</dbReference>
<dbReference type="Pfam" id="PF02683">
    <property type="entry name" value="DsbD_TM"/>
    <property type="match status" value="1"/>
</dbReference>
<dbReference type="GO" id="GO:0017004">
    <property type="term" value="P:cytochrome complex assembly"/>
    <property type="evidence" value="ECO:0007669"/>
    <property type="project" value="InterPro"/>
</dbReference>
<keyword evidence="4 6" id="KW-1133">Transmembrane helix</keyword>
<feature type="transmembrane region" description="Helical" evidence="6">
    <location>
        <begin position="136"/>
        <end position="161"/>
    </location>
</feature>
<dbReference type="PANTHER" id="PTHR31272">
    <property type="entry name" value="CYTOCHROME C-TYPE BIOGENESIS PROTEIN HI_1454-RELATED"/>
    <property type="match status" value="1"/>
</dbReference>
<feature type="transmembrane region" description="Helical" evidence="6">
    <location>
        <begin position="167"/>
        <end position="188"/>
    </location>
</feature>
<evidence type="ECO:0000313" key="8">
    <source>
        <dbReference type="EMBL" id="OGC42250.1"/>
    </source>
</evidence>
<evidence type="ECO:0000313" key="9">
    <source>
        <dbReference type="Proteomes" id="UP000177025"/>
    </source>
</evidence>
<comment type="subcellular location">
    <subcellularLocation>
        <location evidence="1">Membrane</location>
        <topology evidence="1">Multi-pass membrane protein</topology>
    </subcellularLocation>
</comment>
<evidence type="ECO:0000256" key="5">
    <source>
        <dbReference type="ARBA" id="ARBA00023136"/>
    </source>
</evidence>
<evidence type="ECO:0000256" key="3">
    <source>
        <dbReference type="ARBA" id="ARBA00022692"/>
    </source>
</evidence>
<sequence>MFENFAQTAENVIHSNPWLAFMAVFVGGLLTASNPCVLAMIPLMIGFVGGNRDVVGVKRALIFSGMFVFGLSLMFTLLGLLAATTGHLLGDVGVFWKYVVAAVCFIMGIHLLEIIKIPIPSLNIGSPKLRGFAGAFVMGLLFGLVSTPCAVPILAVILVLIASGGNMLYGVGLLFCYALGHCALILIVGVSIGAAKGLIESKSFQRVNFWFRKLAAVLIILVGVYFLIK</sequence>
<evidence type="ECO:0000256" key="2">
    <source>
        <dbReference type="ARBA" id="ARBA00006143"/>
    </source>
</evidence>
<keyword evidence="5 6" id="KW-0472">Membrane</keyword>
<gene>
    <name evidence="8" type="ORF">A2Y85_08090</name>
</gene>
<feature type="transmembrane region" description="Helical" evidence="6">
    <location>
        <begin position="20"/>
        <end position="48"/>
    </location>
</feature>
<feature type="transmembrane region" description="Helical" evidence="6">
    <location>
        <begin position="95"/>
        <end position="115"/>
    </location>
</feature>
<comment type="caution">
    <text evidence="8">The sequence shown here is derived from an EMBL/GenBank/DDBJ whole genome shotgun (WGS) entry which is preliminary data.</text>
</comment>